<name>A0A553K1G2_9ACTN</name>
<sequence length="656" mass="73794">MITSLTLWLRSLGRETTPPQPDDPGMAVKMSPSGIRDLDKLVAGEPIDEAPVHTICDFVDIRFDCADFRVLTLLRIAYSDNPNVSDDLRKRIRTSLLGFRYWMDEQGEDSMCFWSENHQVIFAACEYLAGRLYPDEEFTNPGPDGRRLTGREREARGRRRLETWFDHRFRYGFTEWNSNTYYEEDVAPLALLVDLSGEQEMVRRATTMLDLLLLDMALHRFERYFISSAGRAYEAQKKDPRRADVNDIVDHAFGRDFRPTLDKAGGFFVVSSYETPEVLRRIAAAPGELLLKESFGLDVDEVVGEVGPARDVETTGLFFWLMEAFTTPESIRITVDMVERWRMHTNRFLEPLGAFRRLPRALLPGLVRLLNPATQGVAIQRADVQTFRTPHHLLTSAQGYQPGGFGDQQHLWQAILPGGVPVFAVHPGAPMFDETARNFSPASWVGNGINPQVGQDRGLLIALHDLRLRGGFLERERLRFTHLFWPTERFDEHTMGLHPGGGNWLAARCGEGFIGVVSMRPLQLGAEPEPQSVVQSGDVTGWVVLMGSADEGSFAAFCERVRTMPVTHTVGRRPREGSITATLDGVAHELRWDGGLHRDGVRLATDYPRLDTPFVRAERFPTRLHVSHDGHTLDLDWGAGTRVVGADADATQEVAS</sequence>
<evidence type="ECO:0000313" key="1">
    <source>
        <dbReference type="EMBL" id="TRY18548.1"/>
    </source>
</evidence>
<keyword evidence="2" id="KW-1185">Reference proteome</keyword>
<gene>
    <name evidence="1" type="ORF">FOJ82_05310</name>
</gene>
<evidence type="ECO:0000313" key="2">
    <source>
        <dbReference type="Proteomes" id="UP000317638"/>
    </source>
</evidence>
<dbReference type="OrthoDB" id="1029638at2"/>
<reference evidence="1 2" key="1">
    <citation type="submission" date="2019-07" db="EMBL/GenBank/DDBJ databases">
        <authorList>
            <person name="Zhou L.-Y."/>
        </authorList>
    </citation>
    <scope>NUCLEOTIDE SEQUENCE [LARGE SCALE GENOMIC DNA]</scope>
    <source>
        <strain evidence="1 2">YIM 101269</strain>
    </source>
</reference>
<accession>A0A553K1G2</accession>
<organism evidence="1 2">
    <name type="scientific">Tessaracoccus rhinocerotis</name>
    <dbReference type="NCBI Taxonomy" id="1689449"/>
    <lineage>
        <taxon>Bacteria</taxon>
        <taxon>Bacillati</taxon>
        <taxon>Actinomycetota</taxon>
        <taxon>Actinomycetes</taxon>
        <taxon>Propionibacteriales</taxon>
        <taxon>Propionibacteriaceae</taxon>
        <taxon>Tessaracoccus</taxon>
    </lineage>
</organism>
<dbReference type="EMBL" id="VKKG01000002">
    <property type="protein sequence ID" value="TRY18548.1"/>
    <property type="molecule type" value="Genomic_DNA"/>
</dbReference>
<dbReference type="RefSeq" id="WP_143937444.1">
    <property type="nucleotide sequence ID" value="NZ_VKKG01000002.1"/>
</dbReference>
<comment type="caution">
    <text evidence="1">The sequence shown here is derived from an EMBL/GenBank/DDBJ whole genome shotgun (WGS) entry which is preliminary data.</text>
</comment>
<dbReference type="Proteomes" id="UP000317638">
    <property type="component" value="Unassembled WGS sequence"/>
</dbReference>
<proteinExistence type="predicted"/>
<protein>
    <submittedName>
        <fullName evidence="1">Uncharacterized protein</fullName>
    </submittedName>
</protein>
<dbReference type="AlphaFoldDB" id="A0A553K1G2"/>